<sequence length="93" mass="9876">MSDDLPPSDAEFDISIHATDNAVVNLDWAPEYFTVADVRGDGISAESLLPFDDGGGSDESRRDHTEREGNAEVAELASAAIDAQVEAIVEAAR</sequence>
<gene>
    <name evidence="2" type="ORF">Cvel_21354</name>
</gene>
<evidence type="ECO:0000313" key="2">
    <source>
        <dbReference type="EMBL" id="CEM27149.1"/>
    </source>
</evidence>
<name>A0A0G4GD16_9ALVE</name>
<feature type="compositionally biased region" description="Basic and acidic residues" evidence="1">
    <location>
        <begin position="58"/>
        <end position="70"/>
    </location>
</feature>
<dbReference type="EMBL" id="CDMZ01001098">
    <property type="protein sequence ID" value="CEM27149.1"/>
    <property type="molecule type" value="Genomic_DNA"/>
</dbReference>
<evidence type="ECO:0000256" key="1">
    <source>
        <dbReference type="SAM" id="MobiDB-lite"/>
    </source>
</evidence>
<accession>A0A0G4GD16</accession>
<organism evidence="2">
    <name type="scientific">Chromera velia CCMP2878</name>
    <dbReference type="NCBI Taxonomy" id="1169474"/>
    <lineage>
        <taxon>Eukaryota</taxon>
        <taxon>Sar</taxon>
        <taxon>Alveolata</taxon>
        <taxon>Colpodellida</taxon>
        <taxon>Chromeraceae</taxon>
        <taxon>Chromera</taxon>
    </lineage>
</organism>
<protein>
    <submittedName>
        <fullName evidence="2">Uncharacterized protein</fullName>
    </submittedName>
</protein>
<dbReference type="AlphaFoldDB" id="A0A0G4GD16"/>
<proteinExistence type="predicted"/>
<feature type="region of interest" description="Disordered" evidence="1">
    <location>
        <begin position="46"/>
        <end position="70"/>
    </location>
</feature>
<dbReference type="VEuPathDB" id="CryptoDB:Cvel_21354"/>
<reference evidence="2" key="1">
    <citation type="submission" date="2014-11" db="EMBL/GenBank/DDBJ databases">
        <authorList>
            <person name="Otto D Thomas"/>
            <person name="Naeem Raeece"/>
        </authorList>
    </citation>
    <scope>NUCLEOTIDE SEQUENCE</scope>
</reference>